<name>A0A2P6NRL9_9EUKA</name>
<evidence type="ECO:0000313" key="2">
    <source>
        <dbReference type="EMBL" id="PRP86596.1"/>
    </source>
</evidence>
<dbReference type="AlphaFoldDB" id="A0A2P6NRL9"/>
<feature type="region of interest" description="Disordered" evidence="1">
    <location>
        <begin position="292"/>
        <end position="347"/>
    </location>
</feature>
<feature type="region of interest" description="Disordered" evidence="1">
    <location>
        <begin position="152"/>
        <end position="174"/>
    </location>
</feature>
<dbReference type="InParanoid" id="A0A2P6NRL9"/>
<reference evidence="2 3" key="1">
    <citation type="journal article" date="2018" name="Genome Biol. Evol.">
        <title>Multiple Roots of Fruiting Body Formation in Amoebozoa.</title>
        <authorList>
            <person name="Hillmann F."/>
            <person name="Forbes G."/>
            <person name="Novohradska S."/>
            <person name="Ferling I."/>
            <person name="Riege K."/>
            <person name="Groth M."/>
            <person name="Westermann M."/>
            <person name="Marz M."/>
            <person name="Spaller T."/>
            <person name="Winckler T."/>
            <person name="Schaap P."/>
            <person name="Glockner G."/>
        </authorList>
    </citation>
    <scope>NUCLEOTIDE SEQUENCE [LARGE SCALE GENOMIC DNA]</scope>
    <source>
        <strain evidence="2 3">Jena</strain>
    </source>
</reference>
<protein>
    <submittedName>
        <fullName evidence="2">Uncharacterized protein</fullName>
    </submittedName>
</protein>
<evidence type="ECO:0000313" key="3">
    <source>
        <dbReference type="Proteomes" id="UP000241769"/>
    </source>
</evidence>
<feature type="region of interest" description="Disordered" evidence="1">
    <location>
        <begin position="239"/>
        <end position="272"/>
    </location>
</feature>
<organism evidence="2 3">
    <name type="scientific">Planoprotostelium fungivorum</name>
    <dbReference type="NCBI Taxonomy" id="1890364"/>
    <lineage>
        <taxon>Eukaryota</taxon>
        <taxon>Amoebozoa</taxon>
        <taxon>Evosea</taxon>
        <taxon>Variosea</taxon>
        <taxon>Cavosteliida</taxon>
        <taxon>Cavosteliaceae</taxon>
        <taxon>Planoprotostelium</taxon>
    </lineage>
</organism>
<feature type="compositionally biased region" description="Polar residues" evidence="1">
    <location>
        <begin position="254"/>
        <end position="272"/>
    </location>
</feature>
<comment type="caution">
    <text evidence="2">The sequence shown here is derived from an EMBL/GenBank/DDBJ whole genome shotgun (WGS) entry which is preliminary data.</text>
</comment>
<dbReference type="EMBL" id="MDYQ01000029">
    <property type="protein sequence ID" value="PRP86596.1"/>
    <property type="molecule type" value="Genomic_DNA"/>
</dbReference>
<accession>A0A2P6NRL9</accession>
<keyword evidence="3" id="KW-1185">Reference proteome</keyword>
<evidence type="ECO:0000256" key="1">
    <source>
        <dbReference type="SAM" id="MobiDB-lite"/>
    </source>
</evidence>
<dbReference type="Proteomes" id="UP000241769">
    <property type="component" value="Unassembled WGS sequence"/>
</dbReference>
<gene>
    <name evidence="2" type="ORF">PROFUN_05234</name>
</gene>
<sequence>MDPRASFVTTLRTIVQSMIKCLILHSPITIGFRKATRIMENASQDHVVITVNALSFRLQRRKTSAVEEKHGDLDNLIEPLSATLNCNRSAYFSLFISNTRSAKMMASITQALLAELDEFGDDGGLGSNEVWQMQTSQGDLIQGPQFASIQQPIQNGSNGIRPSSWQPSQEMRSISHAQEPNIPMFHSIDFEHRSQSVPVFHSESFDATDDLMSSLADSQRLLDSISCLELDPLASLPTQTYSTSQRHDRPPSIVQDSSPPSSISDLTGSENFSPQSDMLLMAEYTQAAAVPTPPAVARHRSVSVSGRSSPLQSGRDSPSGRLSPLPRPASPINKTKPMRPTAHKPKATRHDYASLINTGITQGRGVMRVPSHNATVVRPTPMPPSTEDNGYTRERAHSLPGFYNNWEGSVKEYQTGEGCTAMHMYNENGTM</sequence>
<proteinExistence type="predicted"/>